<comment type="caution">
    <text evidence="1">The sequence shown here is derived from an EMBL/GenBank/DDBJ whole genome shotgun (WGS) entry which is preliminary data.</text>
</comment>
<sequence length="35" mass="3949">MVAYFYANPSFVTESDSAVGRNNEKATIKVFHKVQ</sequence>
<dbReference type="AlphaFoldDB" id="J9G4B1"/>
<reference evidence="1" key="1">
    <citation type="journal article" date="2012" name="PLoS ONE">
        <title>Gene sets for utilization of primary and secondary nutrition supplies in the distal gut of endangered iberian lynx.</title>
        <authorList>
            <person name="Alcaide M."/>
            <person name="Messina E."/>
            <person name="Richter M."/>
            <person name="Bargiela R."/>
            <person name="Peplies J."/>
            <person name="Huws S.A."/>
            <person name="Newbold C.J."/>
            <person name="Golyshin P.N."/>
            <person name="Simon M.A."/>
            <person name="Lopez G."/>
            <person name="Yakimov M.M."/>
            <person name="Ferrer M."/>
        </authorList>
    </citation>
    <scope>NUCLEOTIDE SEQUENCE</scope>
</reference>
<protein>
    <submittedName>
        <fullName evidence="1">Uncharacterized protein</fullName>
    </submittedName>
</protein>
<gene>
    <name evidence="1" type="ORF">EVA_15227</name>
</gene>
<name>J9G4B1_9ZZZZ</name>
<organism evidence="1">
    <name type="scientific">gut metagenome</name>
    <dbReference type="NCBI Taxonomy" id="749906"/>
    <lineage>
        <taxon>unclassified sequences</taxon>
        <taxon>metagenomes</taxon>
        <taxon>organismal metagenomes</taxon>
    </lineage>
</organism>
<dbReference type="EMBL" id="AMCI01005171">
    <property type="protein sequence ID" value="EJW96647.1"/>
    <property type="molecule type" value="Genomic_DNA"/>
</dbReference>
<evidence type="ECO:0000313" key="1">
    <source>
        <dbReference type="EMBL" id="EJW96647.1"/>
    </source>
</evidence>
<accession>J9G4B1</accession>
<proteinExistence type="predicted"/>